<name>A0A1I6JEV1_9FIRM</name>
<proteinExistence type="predicted"/>
<protein>
    <recommendedName>
        <fullName evidence="1">DUF6906 domain-containing protein</fullName>
    </recommendedName>
</protein>
<evidence type="ECO:0000313" key="2">
    <source>
        <dbReference type="EMBL" id="SFR77496.1"/>
    </source>
</evidence>
<dbReference type="STRING" id="37658.SAMN05661086_01624"/>
<keyword evidence="3" id="KW-1185">Reference proteome</keyword>
<accession>A0A1I6JEV1</accession>
<dbReference type="Pfam" id="PF21847">
    <property type="entry name" value="DUF6906"/>
    <property type="match status" value="1"/>
</dbReference>
<dbReference type="InterPro" id="IPR054201">
    <property type="entry name" value="DUF6906"/>
</dbReference>
<dbReference type="Proteomes" id="UP000199659">
    <property type="component" value="Unassembled WGS sequence"/>
</dbReference>
<evidence type="ECO:0000259" key="1">
    <source>
        <dbReference type="Pfam" id="PF21847"/>
    </source>
</evidence>
<gene>
    <name evidence="2" type="ORF">SAMN05661086_01624</name>
</gene>
<sequence length="57" mass="6704">MKKLGKQRAIRPTRRQKEIIENNHLISANWLVVSEQDDCMLLESKKNGRTRKINKVS</sequence>
<dbReference type="EMBL" id="FOYZ01000005">
    <property type="protein sequence ID" value="SFR77496.1"/>
    <property type="molecule type" value="Genomic_DNA"/>
</dbReference>
<evidence type="ECO:0000313" key="3">
    <source>
        <dbReference type="Proteomes" id="UP000199659"/>
    </source>
</evidence>
<organism evidence="2 3">
    <name type="scientific">Anaeromicropila populeti</name>
    <dbReference type="NCBI Taxonomy" id="37658"/>
    <lineage>
        <taxon>Bacteria</taxon>
        <taxon>Bacillati</taxon>
        <taxon>Bacillota</taxon>
        <taxon>Clostridia</taxon>
        <taxon>Lachnospirales</taxon>
        <taxon>Lachnospiraceae</taxon>
        <taxon>Anaeromicropila</taxon>
    </lineage>
</organism>
<reference evidence="2 3" key="1">
    <citation type="submission" date="2016-10" db="EMBL/GenBank/DDBJ databases">
        <authorList>
            <person name="de Groot N.N."/>
        </authorList>
    </citation>
    <scope>NUCLEOTIDE SEQUENCE [LARGE SCALE GENOMIC DNA]</scope>
    <source>
        <strain evidence="2 3">743A</strain>
    </source>
</reference>
<feature type="domain" description="DUF6906" evidence="1">
    <location>
        <begin position="7"/>
        <end position="55"/>
    </location>
</feature>
<dbReference type="AlphaFoldDB" id="A0A1I6JEV1"/>